<evidence type="ECO:0000313" key="3">
    <source>
        <dbReference type="Proteomes" id="UP000251341"/>
    </source>
</evidence>
<dbReference type="Pfam" id="PF09955">
    <property type="entry name" value="DUF2189"/>
    <property type="match status" value="1"/>
</dbReference>
<evidence type="ECO:0008006" key="4">
    <source>
        <dbReference type="Google" id="ProtNLM"/>
    </source>
</evidence>
<feature type="transmembrane region" description="Helical" evidence="1">
    <location>
        <begin position="36"/>
        <end position="55"/>
    </location>
</feature>
<feature type="transmembrane region" description="Helical" evidence="1">
    <location>
        <begin position="110"/>
        <end position="136"/>
    </location>
</feature>
<keyword evidence="1" id="KW-0472">Membrane</keyword>
<organism evidence="2 3">
    <name type="scientific">Limnohabitans curvus</name>
    <dbReference type="NCBI Taxonomy" id="323423"/>
    <lineage>
        <taxon>Bacteria</taxon>
        <taxon>Pseudomonadati</taxon>
        <taxon>Pseudomonadota</taxon>
        <taxon>Betaproteobacteria</taxon>
        <taxon>Burkholderiales</taxon>
        <taxon>Comamonadaceae</taxon>
        <taxon>Limnohabitans</taxon>
    </lineage>
</organism>
<gene>
    <name evidence="2" type="ORF">B9Z44_04195</name>
</gene>
<reference evidence="2 3" key="1">
    <citation type="submission" date="2017-04" db="EMBL/GenBank/DDBJ databases">
        <title>Unexpected and diverse lifestyles within the genus Limnohabitans.</title>
        <authorList>
            <person name="Kasalicky V."/>
            <person name="Mehrshad M."/>
            <person name="Andrei S.-A."/>
            <person name="Salcher M."/>
            <person name="Kratochvilova H."/>
            <person name="Simek K."/>
            <person name="Ghai R."/>
        </authorList>
    </citation>
    <scope>NUCLEOTIDE SEQUENCE [LARGE SCALE GENOMIC DNA]</scope>
    <source>
        <strain evidence="2 3">MWH-C5</strain>
    </source>
</reference>
<feature type="transmembrane region" description="Helical" evidence="1">
    <location>
        <begin position="205"/>
        <end position="230"/>
    </location>
</feature>
<dbReference type="RefSeq" id="WP_108358121.1">
    <property type="nucleotide sequence ID" value="NZ_NESP01000001.1"/>
</dbReference>
<keyword evidence="1" id="KW-1133">Transmembrane helix</keyword>
<dbReference type="EMBL" id="NESP01000001">
    <property type="protein sequence ID" value="PUE58862.1"/>
    <property type="molecule type" value="Genomic_DNA"/>
</dbReference>
<dbReference type="Proteomes" id="UP000251341">
    <property type="component" value="Unassembled WGS sequence"/>
</dbReference>
<protein>
    <recommendedName>
        <fullName evidence="4">DUF2189 domain-containing protein</fullName>
    </recommendedName>
</protein>
<sequence length="258" mass="28651">MHLITPHPDLEAKDIEMFRPMHWLALAWKDMERCPTAGVTHGLILAIIGGGLFWFARHEFWWIAAMLSACMIVAPLLAMGLYEISRRLERNEEATLTDAFRIWTSGDKRLIQFGLLLALSSAGWLVCSAALIHWMLPASVHTPADFVRLVVLQSNFGLFEIWVFMSALIAAPMFASTLVTIPLLMDHPTLTVQQAVLTSWRVVALNPFAMACWAGILCLFTALGIGSAFLGLLGVVPMLGHASWHAYRDLVAYDPSVH</sequence>
<dbReference type="AlphaFoldDB" id="A0A315ESI9"/>
<evidence type="ECO:0000256" key="1">
    <source>
        <dbReference type="SAM" id="Phobius"/>
    </source>
</evidence>
<accession>A0A315ESI9</accession>
<proteinExistence type="predicted"/>
<comment type="caution">
    <text evidence="2">The sequence shown here is derived from an EMBL/GenBank/DDBJ whole genome shotgun (WGS) entry which is preliminary data.</text>
</comment>
<name>A0A315ESI9_9BURK</name>
<keyword evidence="1" id="KW-0812">Transmembrane</keyword>
<dbReference type="InterPro" id="IPR018692">
    <property type="entry name" value="DUF2189"/>
</dbReference>
<feature type="transmembrane region" description="Helical" evidence="1">
    <location>
        <begin position="61"/>
        <end position="82"/>
    </location>
</feature>
<feature type="transmembrane region" description="Helical" evidence="1">
    <location>
        <begin position="156"/>
        <end position="184"/>
    </location>
</feature>
<keyword evidence="3" id="KW-1185">Reference proteome</keyword>
<evidence type="ECO:0000313" key="2">
    <source>
        <dbReference type="EMBL" id="PUE58862.1"/>
    </source>
</evidence>